<dbReference type="Pfam" id="PF11139">
    <property type="entry name" value="SfLAP"/>
    <property type="match status" value="1"/>
</dbReference>
<feature type="transmembrane region" description="Helical" evidence="1">
    <location>
        <begin position="132"/>
        <end position="150"/>
    </location>
</feature>
<proteinExistence type="predicted"/>
<protein>
    <submittedName>
        <fullName evidence="2">GAP family protein</fullName>
    </submittedName>
</protein>
<feature type="transmembrane region" description="Helical" evidence="1">
    <location>
        <begin position="12"/>
        <end position="30"/>
    </location>
</feature>
<evidence type="ECO:0000313" key="3">
    <source>
        <dbReference type="Proteomes" id="UP000471166"/>
    </source>
</evidence>
<dbReference type="InterPro" id="IPR021315">
    <property type="entry name" value="Gap/Sap"/>
</dbReference>
<accession>A0A6P1CSU5</accession>
<feature type="transmembrane region" description="Helical" evidence="1">
    <location>
        <begin position="156"/>
        <end position="177"/>
    </location>
</feature>
<keyword evidence="1" id="KW-1133">Transmembrane helix</keyword>
<feature type="transmembrane region" description="Helical" evidence="1">
    <location>
        <begin position="73"/>
        <end position="91"/>
    </location>
</feature>
<evidence type="ECO:0000256" key="1">
    <source>
        <dbReference type="SAM" id="Phobius"/>
    </source>
</evidence>
<dbReference type="Proteomes" id="UP000471166">
    <property type="component" value="Unassembled WGS sequence"/>
</dbReference>
<dbReference type="AlphaFoldDB" id="A0A6P1CSU5"/>
<dbReference type="RefSeq" id="WP_163845744.1">
    <property type="nucleotide sequence ID" value="NZ_JAAGVB010000028.1"/>
</dbReference>
<keyword evidence="1" id="KW-0812">Transmembrane</keyword>
<organism evidence="2 3">
    <name type="scientific">Nocardia cyriacigeorgica</name>
    <dbReference type="NCBI Taxonomy" id="135487"/>
    <lineage>
        <taxon>Bacteria</taxon>
        <taxon>Bacillati</taxon>
        <taxon>Actinomycetota</taxon>
        <taxon>Actinomycetes</taxon>
        <taxon>Mycobacteriales</taxon>
        <taxon>Nocardiaceae</taxon>
        <taxon>Nocardia</taxon>
    </lineage>
</organism>
<feature type="transmembrane region" description="Helical" evidence="1">
    <location>
        <begin position="198"/>
        <end position="217"/>
    </location>
</feature>
<reference evidence="2 3" key="1">
    <citation type="submission" date="2020-01" db="EMBL/GenBank/DDBJ databases">
        <title>Genetics and antimicrobial susceptibilities of Nocardia species isolated from the soil; a comparison with species isolated from humans.</title>
        <authorList>
            <person name="Carrasco G."/>
            <person name="Monzon S."/>
            <person name="Sansegundo M."/>
            <person name="Garcia E."/>
            <person name="Garrido N."/>
            <person name="Medina M.J."/>
            <person name="Villalon P."/>
            <person name="Ramirez-Arocha A.C."/>
            <person name="Jimenez P."/>
            <person name="Cuesta I."/>
            <person name="Valdezate S."/>
        </authorList>
    </citation>
    <scope>NUCLEOTIDE SEQUENCE [LARGE SCALE GENOMIC DNA]</scope>
    <source>
        <strain evidence="2 3">CNM20110626</strain>
    </source>
</reference>
<comment type="caution">
    <text evidence="2">The sequence shown here is derived from an EMBL/GenBank/DDBJ whole genome shotgun (WGS) entry which is preliminary data.</text>
</comment>
<sequence length="219" mass="21921">MGSVIGDLLPLAVGVAISPIPIVAAILMLLSADAGKTSTGFGLGWVIGILVVTGLFVALSGTLSDSTDDQPSAAASWVKIALGALLIGLAAKQWMDRADTAEPGWMKAIDQFGFGKATGLGVLLSAVNPKNLLLCVSAGVVIGTGGLAAGGDVVAVLIFTVLAALTVLVPVIGYAVAADRLRGGLDAMKVWLQDNNHLVMAIVLLVMGAVVLGKGIGGL</sequence>
<keyword evidence="1" id="KW-0472">Membrane</keyword>
<gene>
    <name evidence="2" type="ORF">GV791_18200</name>
</gene>
<evidence type="ECO:0000313" key="2">
    <source>
        <dbReference type="EMBL" id="NEW34474.1"/>
    </source>
</evidence>
<feature type="transmembrane region" description="Helical" evidence="1">
    <location>
        <begin position="42"/>
        <end position="61"/>
    </location>
</feature>
<dbReference type="EMBL" id="JAAGVB010000028">
    <property type="protein sequence ID" value="NEW34474.1"/>
    <property type="molecule type" value="Genomic_DNA"/>
</dbReference>
<name>A0A6P1CSU5_9NOCA</name>